<reference evidence="11" key="2">
    <citation type="submission" date="2021-04" db="EMBL/GenBank/DDBJ databases">
        <authorList>
            <person name="Gilroy R."/>
        </authorList>
    </citation>
    <scope>NUCLEOTIDE SEQUENCE</scope>
    <source>
        <strain evidence="11">MalCec1-1739</strain>
    </source>
</reference>
<evidence type="ECO:0000256" key="5">
    <source>
        <dbReference type="ARBA" id="ARBA00022679"/>
    </source>
</evidence>
<dbReference type="Gene3D" id="3.30.160.70">
    <property type="entry name" value="Methylated DNA-protein cysteine methyltransferase domain"/>
    <property type="match status" value="1"/>
</dbReference>
<evidence type="ECO:0000256" key="8">
    <source>
        <dbReference type="ARBA" id="ARBA00049348"/>
    </source>
</evidence>
<keyword evidence="6" id="KW-0227">DNA damage</keyword>
<evidence type="ECO:0000259" key="9">
    <source>
        <dbReference type="Pfam" id="PF01035"/>
    </source>
</evidence>
<comment type="catalytic activity">
    <reaction evidence="8">
        <text>a 6-O-methyl-2'-deoxyguanosine in DNA + L-cysteinyl-[protein] = S-methyl-L-cysteinyl-[protein] + a 2'-deoxyguanosine in DNA</text>
        <dbReference type="Rhea" id="RHEA:24000"/>
        <dbReference type="Rhea" id="RHEA-COMP:10131"/>
        <dbReference type="Rhea" id="RHEA-COMP:10132"/>
        <dbReference type="Rhea" id="RHEA-COMP:11367"/>
        <dbReference type="Rhea" id="RHEA-COMP:11368"/>
        <dbReference type="ChEBI" id="CHEBI:29950"/>
        <dbReference type="ChEBI" id="CHEBI:82612"/>
        <dbReference type="ChEBI" id="CHEBI:85445"/>
        <dbReference type="ChEBI" id="CHEBI:85448"/>
        <dbReference type="EC" id="2.1.1.63"/>
    </reaction>
</comment>
<keyword evidence="4" id="KW-0489">Methyltransferase</keyword>
<dbReference type="NCBIfam" id="TIGR00589">
    <property type="entry name" value="ogt"/>
    <property type="match status" value="1"/>
</dbReference>
<dbReference type="PROSITE" id="PS00374">
    <property type="entry name" value="MGMT"/>
    <property type="match status" value="1"/>
</dbReference>
<evidence type="ECO:0000256" key="4">
    <source>
        <dbReference type="ARBA" id="ARBA00022603"/>
    </source>
</evidence>
<evidence type="ECO:0000259" key="10">
    <source>
        <dbReference type="Pfam" id="PF02870"/>
    </source>
</evidence>
<dbReference type="AlphaFoldDB" id="A0A9D2UI12"/>
<reference evidence="11" key="1">
    <citation type="journal article" date="2021" name="PeerJ">
        <title>Extensive microbial diversity within the chicken gut microbiome revealed by metagenomics and culture.</title>
        <authorList>
            <person name="Gilroy R."/>
            <person name="Ravi A."/>
            <person name="Getino M."/>
            <person name="Pursley I."/>
            <person name="Horton D.L."/>
            <person name="Alikhan N.F."/>
            <person name="Baker D."/>
            <person name="Gharbi K."/>
            <person name="Hall N."/>
            <person name="Watson M."/>
            <person name="Adriaenssens E.M."/>
            <person name="Foster-Nyarko E."/>
            <person name="Jarju S."/>
            <person name="Secka A."/>
            <person name="Antonio M."/>
            <person name="Oren A."/>
            <person name="Chaudhuri R.R."/>
            <person name="La Ragione R."/>
            <person name="Hildebrand F."/>
            <person name="Pallen M.J."/>
        </authorList>
    </citation>
    <scope>NUCLEOTIDE SEQUENCE</scope>
    <source>
        <strain evidence="11">MalCec1-1739</strain>
    </source>
</reference>
<comment type="catalytic activity">
    <reaction evidence="1">
        <text>a 4-O-methyl-thymidine in DNA + L-cysteinyl-[protein] = a thymidine in DNA + S-methyl-L-cysteinyl-[protein]</text>
        <dbReference type="Rhea" id="RHEA:53428"/>
        <dbReference type="Rhea" id="RHEA-COMP:10131"/>
        <dbReference type="Rhea" id="RHEA-COMP:10132"/>
        <dbReference type="Rhea" id="RHEA-COMP:13555"/>
        <dbReference type="Rhea" id="RHEA-COMP:13556"/>
        <dbReference type="ChEBI" id="CHEBI:29950"/>
        <dbReference type="ChEBI" id="CHEBI:82612"/>
        <dbReference type="ChEBI" id="CHEBI:137386"/>
        <dbReference type="ChEBI" id="CHEBI:137387"/>
        <dbReference type="EC" id="2.1.1.63"/>
    </reaction>
</comment>
<dbReference type="InterPro" id="IPR001497">
    <property type="entry name" value="MethylDNA_cys_MeTrfase_AS"/>
</dbReference>
<accession>A0A9D2UI12</accession>
<name>A0A9D2UI12_9BACT</name>
<dbReference type="InterPro" id="IPR036388">
    <property type="entry name" value="WH-like_DNA-bd_sf"/>
</dbReference>
<sequence>MSDDVKVCFDYHSPVGRLRLVADDDALLSAVFADDATAGGCGCACRGAVMAEAVRQLDAYFDGRLRAFDLPLRMCGSIFRQSVWEALRAIPYGTTATYGDVAGVVGRPGAARAVGGACHFNPFVIIVPCHRVVSVARGAWSGYAGGIDRKLWLLEWERRNST</sequence>
<dbReference type="Pfam" id="PF02870">
    <property type="entry name" value="Methyltransf_1N"/>
    <property type="match status" value="1"/>
</dbReference>
<dbReference type="SUPFAM" id="SSF46767">
    <property type="entry name" value="Methylated DNA-protein cysteine methyltransferase, C-terminal domain"/>
    <property type="match status" value="1"/>
</dbReference>
<dbReference type="Proteomes" id="UP000787625">
    <property type="component" value="Unassembled WGS sequence"/>
</dbReference>
<dbReference type="EMBL" id="DWUP01000075">
    <property type="protein sequence ID" value="HJD52819.1"/>
    <property type="molecule type" value="Genomic_DNA"/>
</dbReference>
<dbReference type="GO" id="GO:0032259">
    <property type="term" value="P:methylation"/>
    <property type="evidence" value="ECO:0007669"/>
    <property type="project" value="UniProtKB-KW"/>
</dbReference>
<dbReference type="GO" id="GO:0006281">
    <property type="term" value="P:DNA repair"/>
    <property type="evidence" value="ECO:0007669"/>
    <property type="project" value="UniProtKB-KW"/>
</dbReference>
<dbReference type="PANTHER" id="PTHR10815:SF13">
    <property type="entry name" value="METHYLATED-DNA--PROTEIN-CYSTEINE METHYLTRANSFERASE"/>
    <property type="match status" value="1"/>
</dbReference>
<dbReference type="FunFam" id="1.10.10.10:FF:000214">
    <property type="entry name" value="Methylated-DNA--protein-cysteine methyltransferase"/>
    <property type="match status" value="1"/>
</dbReference>
<evidence type="ECO:0000256" key="3">
    <source>
        <dbReference type="ARBA" id="ARBA00011918"/>
    </source>
</evidence>
<evidence type="ECO:0000313" key="12">
    <source>
        <dbReference type="Proteomes" id="UP000787625"/>
    </source>
</evidence>
<feature type="domain" description="Methylguanine DNA methyltransferase ribonuclease-like" evidence="10">
    <location>
        <begin position="11"/>
        <end position="73"/>
    </location>
</feature>
<dbReference type="InterPro" id="IPR036217">
    <property type="entry name" value="MethylDNA_cys_MeTrfase_DNAb"/>
</dbReference>
<dbReference type="EC" id="2.1.1.63" evidence="3"/>
<dbReference type="InterPro" id="IPR014048">
    <property type="entry name" value="MethylDNA_cys_MeTrfase_DNA-bd"/>
</dbReference>
<organism evidence="11 12">
    <name type="scientific">Candidatus Avibacteroides avistercoris</name>
    <dbReference type="NCBI Taxonomy" id="2840690"/>
    <lineage>
        <taxon>Bacteria</taxon>
        <taxon>Pseudomonadati</taxon>
        <taxon>Bacteroidota</taxon>
        <taxon>Bacteroidia</taxon>
        <taxon>Bacteroidales</taxon>
        <taxon>Bacteroidaceae</taxon>
        <taxon>Bacteroidaceae incertae sedis</taxon>
        <taxon>Candidatus Avibacteroides</taxon>
    </lineage>
</organism>
<comment type="caution">
    <text evidence="11">The sequence shown here is derived from an EMBL/GenBank/DDBJ whole genome shotgun (WGS) entry which is preliminary data.</text>
</comment>
<evidence type="ECO:0000256" key="2">
    <source>
        <dbReference type="ARBA" id="ARBA00008711"/>
    </source>
</evidence>
<evidence type="ECO:0000256" key="1">
    <source>
        <dbReference type="ARBA" id="ARBA00001286"/>
    </source>
</evidence>
<comment type="similarity">
    <text evidence="2">Belongs to the MGMT family.</text>
</comment>
<keyword evidence="5" id="KW-0808">Transferase</keyword>
<keyword evidence="7" id="KW-0234">DNA repair</keyword>
<dbReference type="Pfam" id="PF01035">
    <property type="entry name" value="DNA_binding_1"/>
    <property type="match status" value="1"/>
</dbReference>
<dbReference type="SUPFAM" id="SSF53155">
    <property type="entry name" value="Methylated DNA-protein cysteine methyltransferase domain"/>
    <property type="match status" value="1"/>
</dbReference>
<dbReference type="Gene3D" id="1.10.10.10">
    <property type="entry name" value="Winged helix-like DNA-binding domain superfamily/Winged helix DNA-binding domain"/>
    <property type="match status" value="1"/>
</dbReference>
<dbReference type="GO" id="GO:0003908">
    <property type="term" value="F:methylated-DNA-[protein]-cysteine S-methyltransferase activity"/>
    <property type="evidence" value="ECO:0007669"/>
    <property type="project" value="UniProtKB-EC"/>
</dbReference>
<evidence type="ECO:0000313" key="11">
    <source>
        <dbReference type="EMBL" id="HJD52819.1"/>
    </source>
</evidence>
<dbReference type="InterPro" id="IPR008332">
    <property type="entry name" value="MethylG_MeTrfase_N"/>
</dbReference>
<proteinExistence type="inferred from homology"/>
<feature type="domain" description="Methylated-DNA-[protein]-cysteine S-methyltransferase DNA binding" evidence="9">
    <location>
        <begin position="79"/>
        <end position="158"/>
    </location>
</feature>
<dbReference type="PANTHER" id="PTHR10815">
    <property type="entry name" value="METHYLATED-DNA--PROTEIN-CYSTEINE METHYLTRANSFERASE"/>
    <property type="match status" value="1"/>
</dbReference>
<dbReference type="InterPro" id="IPR036631">
    <property type="entry name" value="MGMT_N_sf"/>
</dbReference>
<evidence type="ECO:0000256" key="7">
    <source>
        <dbReference type="ARBA" id="ARBA00023204"/>
    </source>
</evidence>
<gene>
    <name evidence="11" type="ORF">IAA93_03720</name>
</gene>
<protein>
    <recommendedName>
        <fullName evidence="3">methylated-DNA--[protein]-cysteine S-methyltransferase</fullName>
        <ecNumber evidence="3">2.1.1.63</ecNumber>
    </recommendedName>
</protein>
<evidence type="ECO:0000256" key="6">
    <source>
        <dbReference type="ARBA" id="ARBA00022763"/>
    </source>
</evidence>
<dbReference type="CDD" id="cd06445">
    <property type="entry name" value="ATase"/>
    <property type="match status" value="1"/>
</dbReference>